<keyword evidence="3" id="KW-1185">Reference proteome</keyword>
<reference evidence="4" key="1">
    <citation type="submission" date="2016-06" db="UniProtKB">
        <authorList>
            <consortium name="WormBaseParasite"/>
        </authorList>
    </citation>
    <scope>IDENTIFICATION</scope>
</reference>
<name>A0A183CUK2_9BILA</name>
<dbReference type="AlphaFoldDB" id="A0A183CUK2"/>
<dbReference type="Proteomes" id="UP000271098">
    <property type="component" value="Unassembled WGS sequence"/>
</dbReference>
<keyword evidence="1" id="KW-0472">Membrane</keyword>
<keyword evidence="1" id="KW-0812">Transmembrane</keyword>
<dbReference type="OrthoDB" id="297496at2759"/>
<dbReference type="EMBL" id="UYRT01000099">
    <property type="protein sequence ID" value="VDK27483.1"/>
    <property type="molecule type" value="Genomic_DNA"/>
</dbReference>
<evidence type="ECO:0000313" key="2">
    <source>
        <dbReference type="EMBL" id="VDK27483.1"/>
    </source>
</evidence>
<accession>A0A183CUK2</accession>
<organism evidence="4">
    <name type="scientific">Gongylonema pulchrum</name>
    <dbReference type="NCBI Taxonomy" id="637853"/>
    <lineage>
        <taxon>Eukaryota</taxon>
        <taxon>Metazoa</taxon>
        <taxon>Ecdysozoa</taxon>
        <taxon>Nematoda</taxon>
        <taxon>Chromadorea</taxon>
        <taxon>Rhabditida</taxon>
        <taxon>Spirurina</taxon>
        <taxon>Spiruromorpha</taxon>
        <taxon>Spiruroidea</taxon>
        <taxon>Gongylonematidae</taxon>
        <taxon>Gongylonema</taxon>
    </lineage>
</organism>
<dbReference type="SUPFAM" id="SSF81324">
    <property type="entry name" value="Voltage-gated potassium channels"/>
    <property type="match status" value="1"/>
</dbReference>
<feature type="transmembrane region" description="Helical" evidence="1">
    <location>
        <begin position="56"/>
        <end position="77"/>
    </location>
</feature>
<evidence type="ECO:0000313" key="4">
    <source>
        <dbReference type="WBParaSite" id="GPUH_0000014201-mRNA-1"/>
    </source>
</evidence>
<keyword evidence="1" id="KW-1133">Transmembrane helix</keyword>
<reference evidence="2 3" key="2">
    <citation type="submission" date="2018-11" db="EMBL/GenBank/DDBJ databases">
        <authorList>
            <consortium name="Pathogen Informatics"/>
        </authorList>
    </citation>
    <scope>NUCLEOTIDE SEQUENCE [LARGE SCALE GENOMIC DNA]</scope>
</reference>
<sequence length="171" mass="19415">MKIPRLKALVLADGTSKKKSAISKVNMGLQMFQLHNKVIDKIEASPWQIRETNARLGIGLAVLFFYLLIGAVVFVQIEGPAEKSDLETYEEFRSHWDRVLQEAGFEESDVDRLFADIRAMALKGIWTERNITSELNWSFGQAFFFAGALISTVGKRYFSSSALNVNQLQHW</sequence>
<evidence type="ECO:0000313" key="3">
    <source>
        <dbReference type="Proteomes" id="UP000271098"/>
    </source>
</evidence>
<dbReference type="WBParaSite" id="GPUH_0000014201-mRNA-1">
    <property type="protein sequence ID" value="GPUH_0000014201-mRNA-1"/>
    <property type="gene ID" value="GPUH_0000014201"/>
</dbReference>
<dbReference type="Gene3D" id="1.10.287.70">
    <property type="match status" value="1"/>
</dbReference>
<evidence type="ECO:0000256" key="1">
    <source>
        <dbReference type="SAM" id="Phobius"/>
    </source>
</evidence>
<proteinExistence type="predicted"/>
<protein>
    <submittedName>
        <fullName evidence="4">Ion_trans_2 domain-containing protein</fullName>
    </submittedName>
</protein>
<gene>
    <name evidence="2" type="ORF">GPUH_LOCUS143</name>
</gene>